<sequence>MPLPPFHFPPLRFPLLQVQLRRLLAPAFVPPVLLGGALCVAGLQMGNAAPSAPLLPATPPAVTRATAPPLPEDAPAGAKIAAQRQALSGAAKGQAGQGREDWQIFVPPDVRLAAQAEAARRSAVGTMPDQLGPAPHASGGQGQGREPGNQAGLADMPEVAMEPYLTIPDFNITPQDRQAGHWGRAVQQAIAVAKAHGGGTVRLLAHAYPIEGQDLFIPSGVTLEGASPGATILAEEENPGTDQPATGQARQHRRHRSRRHLLAAPARSTEGDGLPSSLILEPGHTVRLASATTLRHLAVLSAGWVHTPGIPPAPYLPSAPGPAALTIDGATTFRLSPALLPTPQELPNQEGSARPPARHKTAKTPRWATLNPASSSSGPATDVTIEDVVLLGFGQGIEAHDVARLRVTGVTGRVLNGVQLDGCRQACRFYDVSWDGLPAAGRQSPLNAIPSTGVSSGPESGQGLAVTLQGPDPFPAHWPAAVGWPIRLWSGEAAGSAVLYRLPGGRFTLRDLQLSEKRADVQTGPLQASPTRTALRLELSKTFSPGIGFDLRNGTGVALYETTARHFPIAYRLGEGLHTARLVDAVAQDQPARSALAPETSPTRAPLTGIGLLTDGDAQGVQWVGGQFTDLQRPVLLTSQAAGAGERSGTDPNLPETSLIGAVIEAPRALAQSCMEILGGTAQVSSTSCAGGAPVRIGAGTQGRISLLGVRLGNSVLDNQSRFQPVLLDSGSGLLSGLRPARVESLAALPSCNEAQLGSEVYLTRLRKPGEPAGAGSGGQVICTGLPGSSRSGNVSGTATGPTDTFGWVSQFSGLPVTQ</sequence>
<dbReference type="InterPro" id="IPR011050">
    <property type="entry name" value="Pectin_lyase_fold/virulence"/>
</dbReference>
<evidence type="ECO:0000313" key="2">
    <source>
        <dbReference type="EMBL" id="TPW33902.1"/>
    </source>
</evidence>
<dbReference type="Gene3D" id="2.160.20.10">
    <property type="entry name" value="Single-stranded right-handed beta-helix, Pectin lyase-like"/>
    <property type="match status" value="1"/>
</dbReference>
<comment type="caution">
    <text evidence="2">The sequence shown here is derived from an EMBL/GenBank/DDBJ whole genome shotgun (WGS) entry which is preliminary data.</text>
</comment>
<reference evidence="2 3" key="1">
    <citation type="submission" date="2019-03" db="EMBL/GenBank/DDBJ databases">
        <title>The complete genome sequence of Neokomagataea sp. Jb2 NBRC113641.</title>
        <authorList>
            <person name="Chua K.-O."/>
            <person name="Chan K.-G."/>
            <person name="See-Too W.-S."/>
        </authorList>
    </citation>
    <scope>NUCLEOTIDE SEQUENCE [LARGE SCALE GENOMIC DNA]</scope>
    <source>
        <strain evidence="2 3">Jb2</strain>
    </source>
</reference>
<organism evidence="2 3">
    <name type="scientific">Oecophyllibacter saccharovorans</name>
    <dbReference type="NCBI Taxonomy" id="2558360"/>
    <lineage>
        <taxon>Bacteria</taxon>
        <taxon>Pseudomonadati</taxon>
        <taxon>Pseudomonadota</taxon>
        <taxon>Alphaproteobacteria</taxon>
        <taxon>Acetobacterales</taxon>
        <taxon>Acetobacteraceae</taxon>
        <taxon>Oecophyllibacter</taxon>
    </lineage>
</organism>
<dbReference type="Proteomes" id="UP000315037">
    <property type="component" value="Unassembled WGS sequence"/>
</dbReference>
<dbReference type="SUPFAM" id="SSF51126">
    <property type="entry name" value="Pectin lyase-like"/>
    <property type="match status" value="1"/>
</dbReference>
<accession>A0A506UKY7</accession>
<feature type="region of interest" description="Disordered" evidence="1">
    <location>
        <begin position="77"/>
        <end position="100"/>
    </location>
</feature>
<proteinExistence type="predicted"/>
<gene>
    <name evidence="2" type="ORF">E3202_04740</name>
</gene>
<protein>
    <submittedName>
        <fullName evidence="2">Uncharacterized protein</fullName>
    </submittedName>
</protein>
<dbReference type="InterPro" id="IPR012334">
    <property type="entry name" value="Pectin_lyas_fold"/>
</dbReference>
<dbReference type="AlphaFoldDB" id="A0A506UKY7"/>
<feature type="region of interest" description="Disordered" evidence="1">
    <location>
        <begin position="341"/>
        <end position="380"/>
    </location>
</feature>
<dbReference type="EMBL" id="SORZ01000002">
    <property type="protein sequence ID" value="TPW33902.1"/>
    <property type="molecule type" value="Genomic_DNA"/>
</dbReference>
<evidence type="ECO:0000313" key="3">
    <source>
        <dbReference type="Proteomes" id="UP000315037"/>
    </source>
</evidence>
<feature type="region of interest" description="Disordered" evidence="1">
    <location>
        <begin position="121"/>
        <end position="152"/>
    </location>
</feature>
<dbReference type="RefSeq" id="WP_165600611.1">
    <property type="nucleotide sequence ID" value="NZ_SORZ01000002.1"/>
</dbReference>
<feature type="region of interest" description="Disordered" evidence="1">
    <location>
        <begin position="235"/>
        <end position="258"/>
    </location>
</feature>
<evidence type="ECO:0000256" key="1">
    <source>
        <dbReference type="SAM" id="MobiDB-lite"/>
    </source>
</evidence>
<name>A0A506UKY7_9PROT</name>
<keyword evidence="3" id="KW-1185">Reference proteome</keyword>